<protein>
    <recommendedName>
        <fullName evidence="3">Thioredoxin</fullName>
    </recommendedName>
</protein>
<dbReference type="STRING" id="880072.Desac_1998"/>
<evidence type="ECO:0000313" key="2">
    <source>
        <dbReference type="Proteomes" id="UP000000483"/>
    </source>
</evidence>
<proteinExistence type="predicted"/>
<sequence length="43" mass="4593">MLKISLWLLILCLVLFLWGINSGEIASILNSGTNICLSCIGVG</sequence>
<evidence type="ECO:0008006" key="3">
    <source>
        <dbReference type="Google" id="ProtNLM"/>
    </source>
</evidence>
<dbReference type="EMBL" id="CP002629">
    <property type="protein sequence ID" value="AEB09829.1"/>
    <property type="molecule type" value="Genomic_DNA"/>
</dbReference>
<dbReference type="AlphaFoldDB" id="F2NI60"/>
<keyword evidence="2" id="KW-1185">Reference proteome</keyword>
<name>F2NI60_DESAR</name>
<accession>F2NI60</accession>
<dbReference type="HOGENOM" id="CLU_209121_0_2_7"/>
<dbReference type="Proteomes" id="UP000000483">
    <property type="component" value="Chromosome"/>
</dbReference>
<reference evidence="1 2" key="1">
    <citation type="journal article" date="2011" name="Stand. Genomic Sci.">
        <title>Complete genome sequence of the acetate-degrading sulfate reducer Desulfobacca acetoxidans type strain (ASRB2).</title>
        <authorList>
            <person name="Goker M."/>
            <person name="Teshima H."/>
            <person name="Lapidus A."/>
            <person name="Nolan M."/>
            <person name="Lucas S."/>
            <person name="Hammon N."/>
            <person name="Deshpande S."/>
            <person name="Cheng J.F."/>
            <person name="Tapia R."/>
            <person name="Han C."/>
            <person name="Goodwin L."/>
            <person name="Pitluck S."/>
            <person name="Huntemann M."/>
            <person name="Liolios K."/>
            <person name="Ivanova N."/>
            <person name="Pagani I."/>
            <person name="Mavromatis K."/>
            <person name="Ovchinikova G."/>
            <person name="Pati A."/>
            <person name="Chen A."/>
            <person name="Palaniappan K."/>
            <person name="Land M."/>
            <person name="Hauser L."/>
            <person name="Brambilla E.M."/>
            <person name="Rohde M."/>
            <person name="Spring S."/>
            <person name="Detter J.C."/>
            <person name="Woyke T."/>
            <person name="Bristow J."/>
            <person name="Eisen J.A."/>
            <person name="Markowitz V."/>
            <person name="Hugenholtz P."/>
            <person name="Kyrpides N.C."/>
            <person name="Klenk H.P."/>
        </authorList>
    </citation>
    <scope>NUCLEOTIDE SEQUENCE [LARGE SCALE GENOMIC DNA]</scope>
    <source>
        <strain evidence="2">ATCC 700848 / DSM 11109 / ASRB2</strain>
    </source>
</reference>
<dbReference type="KEGG" id="dao:Desac_1998"/>
<organism evidence="1 2">
    <name type="scientific">Desulfobacca acetoxidans (strain ATCC 700848 / DSM 11109 / ASRB2)</name>
    <dbReference type="NCBI Taxonomy" id="880072"/>
    <lineage>
        <taxon>Bacteria</taxon>
        <taxon>Pseudomonadati</taxon>
        <taxon>Thermodesulfobacteriota</taxon>
        <taxon>Desulfobaccia</taxon>
        <taxon>Desulfobaccales</taxon>
        <taxon>Desulfobaccaceae</taxon>
        <taxon>Desulfobacca</taxon>
    </lineage>
</organism>
<gene>
    <name evidence="1" type="ordered locus">Desac_1998</name>
</gene>
<evidence type="ECO:0000313" key="1">
    <source>
        <dbReference type="EMBL" id="AEB09829.1"/>
    </source>
</evidence>
<reference evidence="2" key="2">
    <citation type="submission" date="2011-03" db="EMBL/GenBank/DDBJ databases">
        <title>The complete genome of Desulfobacca acetoxidans DSM 11109.</title>
        <authorList>
            <consortium name="US DOE Joint Genome Institute (JGI-PGF)"/>
            <person name="Lucas S."/>
            <person name="Copeland A."/>
            <person name="Lapidus A."/>
            <person name="Bruce D."/>
            <person name="Goodwin L."/>
            <person name="Pitluck S."/>
            <person name="Peters L."/>
            <person name="Kyrpides N."/>
            <person name="Mavromatis K."/>
            <person name="Ivanova N."/>
            <person name="Ovchinnikova G."/>
            <person name="Teshima H."/>
            <person name="Detter J.C."/>
            <person name="Han C."/>
            <person name="Land M."/>
            <person name="Hauser L."/>
            <person name="Markowitz V."/>
            <person name="Cheng J.-F."/>
            <person name="Hugenholtz P."/>
            <person name="Woyke T."/>
            <person name="Wu D."/>
            <person name="Spring S."/>
            <person name="Schueler E."/>
            <person name="Brambilla E."/>
            <person name="Klenk H.-P."/>
            <person name="Eisen J.A."/>
        </authorList>
    </citation>
    <scope>NUCLEOTIDE SEQUENCE [LARGE SCALE GENOMIC DNA]</scope>
    <source>
        <strain evidence="2">ATCC 700848 / DSM 11109 / ASRB2</strain>
    </source>
</reference>